<keyword evidence="2" id="KW-1185">Reference proteome</keyword>
<sequence>MKPKLLFVYNADTGFFNKLTDFAHKIVSPDTYACSLCALTYGNLTVKQEWAKYIKQLPLEVEFIYKNEWEFTLSHSKFPLIALQTNDDTLELLLGADELNKLQTLDQLKEKLDKELLKLDLS</sequence>
<gene>
    <name evidence="1" type="ORF">ACFSRY_12830</name>
</gene>
<evidence type="ECO:0008006" key="3">
    <source>
        <dbReference type="Google" id="ProtNLM"/>
    </source>
</evidence>
<evidence type="ECO:0000313" key="1">
    <source>
        <dbReference type="EMBL" id="MFD2514752.1"/>
    </source>
</evidence>
<dbReference type="RefSeq" id="WP_377508028.1">
    <property type="nucleotide sequence ID" value="NZ_JBHULU010000017.1"/>
</dbReference>
<dbReference type="EMBL" id="JBHULU010000017">
    <property type="protein sequence ID" value="MFD2514752.1"/>
    <property type="molecule type" value="Genomic_DNA"/>
</dbReference>
<reference evidence="2" key="1">
    <citation type="journal article" date="2019" name="Int. J. Syst. Evol. Microbiol.">
        <title>The Global Catalogue of Microorganisms (GCM) 10K type strain sequencing project: providing services to taxonomists for standard genome sequencing and annotation.</title>
        <authorList>
            <consortium name="The Broad Institute Genomics Platform"/>
            <consortium name="The Broad Institute Genome Sequencing Center for Infectious Disease"/>
            <person name="Wu L."/>
            <person name="Ma J."/>
        </authorList>
    </citation>
    <scope>NUCLEOTIDE SEQUENCE [LARGE SCALE GENOMIC DNA]</scope>
    <source>
        <strain evidence="2">KCTC 42498</strain>
    </source>
</reference>
<organism evidence="1 2">
    <name type="scientific">Pontibacter locisalis</name>
    <dbReference type="NCBI Taxonomy" id="1719035"/>
    <lineage>
        <taxon>Bacteria</taxon>
        <taxon>Pseudomonadati</taxon>
        <taxon>Bacteroidota</taxon>
        <taxon>Cytophagia</taxon>
        <taxon>Cytophagales</taxon>
        <taxon>Hymenobacteraceae</taxon>
        <taxon>Pontibacter</taxon>
    </lineage>
</organism>
<name>A0ABW5IP48_9BACT</name>
<accession>A0ABW5IP48</accession>
<dbReference type="Proteomes" id="UP001597544">
    <property type="component" value="Unassembled WGS sequence"/>
</dbReference>
<evidence type="ECO:0000313" key="2">
    <source>
        <dbReference type="Proteomes" id="UP001597544"/>
    </source>
</evidence>
<protein>
    <recommendedName>
        <fullName evidence="3">GTPase</fullName>
    </recommendedName>
</protein>
<comment type="caution">
    <text evidence="1">The sequence shown here is derived from an EMBL/GenBank/DDBJ whole genome shotgun (WGS) entry which is preliminary data.</text>
</comment>
<proteinExistence type="predicted"/>